<reference evidence="2 3" key="1">
    <citation type="journal article" date="2021" name="J. Hered.">
        <title>A chromosome-level genome assembly of the parasitoid wasp, Cotesia glomerata (Hymenoptera: Braconidae).</title>
        <authorList>
            <person name="Pinto B.J."/>
            <person name="Weis J.J."/>
            <person name="Gamble T."/>
            <person name="Ode P.J."/>
            <person name="Paul R."/>
            <person name="Zaspel J.M."/>
        </authorList>
    </citation>
    <scope>NUCLEOTIDE SEQUENCE [LARGE SCALE GENOMIC DNA]</scope>
    <source>
        <strain evidence="2">CgM1</strain>
    </source>
</reference>
<feature type="region of interest" description="Disordered" evidence="1">
    <location>
        <begin position="183"/>
        <end position="243"/>
    </location>
</feature>
<feature type="compositionally biased region" description="Basic and acidic residues" evidence="1">
    <location>
        <begin position="224"/>
        <end position="236"/>
    </location>
</feature>
<comment type="caution">
    <text evidence="2">The sequence shown here is derived from an EMBL/GenBank/DDBJ whole genome shotgun (WGS) entry which is preliminary data.</text>
</comment>
<accession>A0AAV7I8Q2</accession>
<dbReference type="Proteomes" id="UP000826195">
    <property type="component" value="Unassembled WGS sequence"/>
</dbReference>
<evidence type="ECO:0000313" key="3">
    <source>
        <dbReference type="Proteomes" id="UP000826195"/>
    </source>
</evidence>
<dbReference type="EMBL" id="JAHXZJ010002237">
    <property type="protein sequence ID" value="KAH0546570.1"/>
    <property type="molecule type" value="Genomic_DNA"/>
</dbReference>
<dbReference type="AlphaFoldDB" id="A0AAV7I8Q2"/>
<keyword evidence="3" id="KW-1185">Reference proteome</keyword>
<evidence type="ECO:0000256" key="1">
    <source>
        <dbReference type="SAM" id="MobiDB-lite"/>
    </source>
</evidence>
<evidence type="ECO:0000313" key="2">
    <source>
        <dbReference type="EMBL" id="KAH0546570.1"/>
    </source>
</evidence>
<sequence>MWITVRFDGWRDNSLHSSTPSPVGSDIAVEDFSFEVLLSERETGRKLDNTIDLDCSEEPIEDNPAEIMAYCTPKLREGDRETFIFKLASRLSGMVVGSMRAFMKSATTIDGVIEKLRQNFGRTEDFRTILNRLVKMFQEENESVASNRSAEQRAYRVNDLNAAALKTLIVGLKQQLSYAVSNREPETLENRIGGRNPEGEDGSNEQSKKGKGLPQREGTCKNQNRQDDSRQDKDRGQASFKGQDNFNEGVMIRTVLGVTTIDDHMVIITTLVTIKLEEGIATITEDEAEATIIRTKGTNDGLGCNN</sequence>
<protein>
    <submittedName>
        <fullName evidence="2">Uncharacterized protein</fullName>
    </submittedName>
</protein>
<organism evidence="2 3">
    <name type="scientific">Cotesia glomerata</name>
    <name type="common">Lepidopteran parasitic wasp</name>
    <name type="synonym">Apanteles glomeratus</name>
    <dbReference type="NCBI Taxonomy" id="32391"/>
    <lineage>
        <taxon>Eukaryota</taxon>
        <taxon>Metazoa</taxon>
        <taxon>Ecdysozoa</taxon>
        <taxon>Arthropoda</taxon>
        <taxon>Hexapoda</taxon>
        <taxon>Insecta</taxon>
        <taxon>Pterygota</taxon>
        <taxon>Neoptera</taxon>
        <taxon>Endopterygota</taxon>
        <taxon>Hymenoptera</taxon>
        <taxon>Apocrita</taxon>
        <taxon>Ichneumonoidea</taxon>
        <taxon>Braconidae</taxon>
        <taxon>Microgastrinae</taxon>
        <taxon>Cotesia</taxon>
    </lineage>
</organism>
<gene>
    <name evidence="2" type="ORF">KQX54_011633</name>
</gene>
<name>A0AAV7I8Q2_COTGL</name>
<proteinExistence type="predicted"/>